<evidence type="ECO:0000256" key="14">
    <source>
        <dbReference type="ARBA" id="ARBA00023172"/>
    </source>
</evidence>
<dbReference type="InterPro" id="IPR058554">
    <property type="entry name" value="RAG1_RNase_H"/>
</dbReference>
<evidence type="ECO:0000313" key="19">
    <source>
        <dbReference type="Proteomes" id="UP000694845"/>
    </source>
</evidence>
<dbReference type="SMART" id="SM00868">
    <property type="entry name" value="zf-AD"/>
    <property type="match status" value="1"/>
</dbReference>
<evidence type="ECO:0000256" key="6">
    <source>
        <dbReference type="ARBA" id="ARBA00022679"/>
    </source>
</evidence>
<evidence type="ECO:0000256" key="2">
    <source>
        <dbReference type="ARBA" id="ARBA00001936"/>
    </source>
</evidence>
<dbReference type="InterPro" id="IPR058557">
    <property type="entry name" value="RAG1_C"/>
</dbReference>
<dbReference type="GO" id="GO:0016787">
    <property type="term" value="F:hydrolase activity"/>
    <property type="evidence" value="ECO:0007669"/>
    <property type="project" value="UniProtKB-KW"/>
</dbReference>
<dbReference type="Proteomes" id="UP000694845">
    <property type="component" value="Unplaced"/>
</dbReference>
<evidence type="ECO:0000256" key="11">
    <source>
        <dbReference type="ARBA" id="ARBA00022801"/>
    </source>
</evidence>
<dbReference type="PANTHER" id="PTHR11539:SF0">
    <property type="entry name" value="V(D)J RECOMBINATION-ACTIVATING PROTEIN 1"/>
    <property type="match status" value="1"/>
</dbReference>
<dbReference type="GO" id="GO:0006325">
    <property type="term" value="P:chromatin organization"/>
    <property type="evidence" value="ECO:0007669"/>
    <property type="project" value="UniProtKB-KW"/>
</dbReference>
<feature type="compositionally biased region" description="Low complexity" evidence="17">
    <location>
        <begin position="129"/>
        <end position="140"/>
    </location>
</feature>
<feature type="region of interest" description="Disordered" evidence="17">
    <location>
        <begin position="113"/>
        <end position="163"/>
    </location>
</feature>
<accession>A0A8B7XZB4</accession>
<comment type="cofactor">
    <cofactor evidence="2">
        <name>Mn(2+)</name>
        <dbReference type="ChEBI" id="CHEBI:29035"/>
    </cofactor>
</comment>
<evidence type="ECO:0000256" key="3">
    <source>
        <dbReference type="ARBA" id="ARBA00001946"/>
    </source>
</evidence>
<dbReference type="GeneID" id="110976285"/>
<keyword evidence="9" id="KW-0255">Endonuclease</keyword>
<evidence type="ECO:0000256" key="13">
    <source>
        <dbReference type="ARBA" id="ARBA00023125"/>
    </source>
</evidence>
<evidence type="ECO:0000256" key="16">
    <source>
        <dbReference type="ARBA" id="ARBA00023268"/>
    </source>
</evidence>
<feature type="compositionally biased region" description="Polar residues" evidence="17">
    <location>
        <begin position="118"/>
        <end position="128"/>
    </location>
</feature>
<dbReference type="InterPro" id="IPR012934">
    <property type="entry name" value="Znf_AD"/>
</dbReference>
<comment type="catalytic activity">
    <reaction evidence="1">
        <text>S-ubiquitinyl-[E2 ubiquitin-conjugating enzyme]-L-cysteine + [acceptor protein]-L-lysine = [E2 ubiquitin-conjugating enzyme]-L-cysteine + N(6)-ubiquitinyl-[acceptor protein]-L-lysine.</text>
        <dbReference type="EC" id="2.3.2.27"/>
    </reaction>
</comment>
<keyword evidence="13" id="KW-0238">DNA-binding</keyword>
<dbReference type="Pfam" id="PF26024">
    <property type="entry name" value="RAG1_DNA-bd"/>
    <property type="match status" value="1"/>
</dbReference>
<dbReference type="AlphaFoldDB" id="A0A8B7XZB4"/>
<dbReference type="InterPro" id="IPR024627">
    <property type="entry name" value="RAG1"/>
</dbReference>
<evidence type="ECO:0000256" key="9">
    <source>
        <dbReference type="ARBA" id="ARBA00022759"/>
    </source>
</evidence>
<proteinExistence type="predicted"/>
<dbReference type="GO" id="GO:0008270">
    <property type="term" value="F:zinc ion binding"/>
    <property type="evidence" value="ECO:0007669"/>
    <property type="project" value="UniProtKB-UniRule"/>
</dbReference>
<reference evidence="20" key="1">
    <citation type="submission" date="2025-08" db="UniProtKB">
        <authorList>
            <consortium name="RefSeq"/>
        </authorList>
    </citation>
    <scope>IDENTIFICATION</scope>
</reference>
<evidence type="ECO:0000256" key="12">
    <source>
        <dbReference type="ARBA" id="ARBA00022853"/>
    </source>
</evidence>
<organism evidence="19 20">
    <name type="scientific">Acanthaster planci</name>
    <name type="common">Crown-of-thorns starfish</name>
    <dbReference type="NCBI Taxonomy" id="133434"/>
    <lineage>
        <taxon>Eukaryota</taxon>
        <taxon>Metazoa</taxon>
        <taxon>Echinodermata</taxon>
        <taxon>Eleutherozoa</taxon>
        <taxon>Asterozoa</taxon>
        <taxon>Asteroidea</taxon>
        <taxon>Valvatacea</taxon>
        <taxon>Valvatida</taxon>
        <taxon>Acanthasteridae</taxon>
        <taxon>Acanthaster</taxon>
    </lineage>
</organism>
<name>A0A8B7XZB4_ACAPL</name>
<keyword evidence="14" id="KW-0233">DNA recombination</keyword>
<keyword evidence="15" id="KW-0539">Nucleus</keyword>
<evidence type="ECO:0000256" key="17">
    <source>
        <dbReference type="SAM" id="MobiDB-lite"/>
    </source>
</evidence>
<evidence type="ECO:0000256" key="7">
    <source>
        <dbReference type="ARBA" id="ARBA00022722"/>
    </source>
</evidence>
<dbReference type="InterPro" id="IPR058555">
    <property type="entry name" value="RAG1_ZnC2"/>
</dbReference>
<dbReference type="Pfam" id="PF26100">
    <property type="entry name" value="RAG1_RNase_H"/>
    <property type="match status" value="1"/>
</dbReference>
<evidence type="ECO:0000256" key="15">
    <source>
        <dbReference type="ARBA" id="ARBA00023242"/>
    </source>
</evidence>
<keyword evidence="16" id="KW-0511">Multifunctional enzyme</keyword>
<dbReference type="GO" id="GO:0042803">
    <property type="term" value="F:protein homodimerization activity"/>
    <property type="evidence" value="ECO:0007669"/>
    <property type="project" value="UniProtKB-UniRule"/>
</dbReference>
<dbReference type="GO" id="GO:0061630">
    <property type="term" value="F:ubiquitin protein ligase activity"/>
    <property type="evidence" value="ECO:0007669"/>
    <property type="project" value="UniProtKB-UniRule"/>
</dbReference>
<comment type="cofactor">
    <cofactor evidence="3">
        <name>Mg(2+)</name>
        <dbReference type="ChEBI" id="CHEBI:18420"/>
    </cofactor>
</comment>
<dbReference type="InterPro" id="IPR058556">
    <property type="entry name" value="RAG1_ZnH2"/>
</dbReference>
<keyword evidence="8" id="KW-0479">Metal-binding</keyword>
<dbReference type="OrthoDB" id="10044424at2759"/>
<keyword evidence="10" id="KW-0833">Ubl conjugation pathway</keyword>
<dbReference type="InterPro" id="IPR058553">
    <property type="entry name" value="RAG1_pre-RNase_H"/>
</dbReference>
<keyword evidence="19" id="KW-1185">Reference proteome</keyword>
<dbReference type="Pfam" id="PF26104">
    <property type="entry name" value="RAG1_ZnH2"/>
    <property type="match status" value="1"/>
</dbReference>
<dbReference type="GO" id="GO:0033151">
    <property type="term" value="P:V(D)J recombination"/>
    <property type="evidence" value="ECO:0007669"/>
    <property type="project" value="UniProtKB-UniRule"/>
</dbReference>
<protein>
    <recommendedName>
        <fullName evidence="5">V(D)J recombination-activating protein 1</fullName>
        <ecNumber evidence="4">2.3.2.27</ecNumber>
    </recommendedName>
</protein>
<dbReference type="EC" id="2.3.2.27" evidence="4"/>
<dbReference type="RefSeq" id="XP_022085106.1">
    <property type="nucleotide sequence ID" value="XM_022229414.1"/>
</dbReference>
<dbReference type="OMA" id="KWISISP"/>
<dbReference type="Pfam" id="PF26101">
    <property type="entry name" value="RAG1_ZnC2"/>
    <property type="match status" value="1"/>
</dbReference>
<dbReference type="GO" id="GO:0042393">
    <property type="term" value="F:histone binding"/>
    <property type="evidence" value="ECO:0007669"/>
    <property type="project" value="UniProtKB-UniRule"/>
</dbReference>
<evidence type="ECO:0000256" key="5">
    <source>
        <dbReference type="ARBA" id="ARBA00021277"/>
    </source>
</evidence>
<dbReference type="GO" id="GO:0004519">
    <property type="term" value="F:endonuclease activity"/>
    <property type="evidence" value="ECO:0007669"/>
    <property type="project" value="UniProtKB-UniRule"/>
</dbReference>
<dbReference type="Pfam" id="PF26105">
    <property type="entry name" value="RAG1_C"/>
    <property type="match status" value="1"/>
</dbReference>
<dbReference type="InterPro" id="IPR058552">
    <property type="entry name" value="RAG1_DNA-bd"/>
</dbReference>
<dbReference type="PANTHER" id="PTHR11539">
    <property type="entry name" value="VDJ RECOMBINATION ACTIVATING PROTEIN 1 RAG1"/>
    <property type="match status" value="1"/>
</dbReference>
<dbReference type="GO" id="GO:0043565">
    <property type="term" value="F:sequence-specific DNA binding"/>
    <property type="evidence" value="ECO:0007669"/>
    <property type="project" value="UniProtKB-UniRule"/>
</dbReference>
<dbReference type="KEGG" id="aplc:110976285"/>
<keyword evidence="11" id="KW-0378">Hydrolase</keyword>
<sequence length="819" mass="92227">MFYRLKMEEHISALGMMCRICGQVITSSKNRSSLARYRTELLAVYKLNLDEEQEGIHPSIVCNKCRRQMQRAHSSMQQGKQYQGTLPKKRDFSAHDASCWVCSAHAAYTSHIHPQFGEPSTSGISDQPSTSSQDSALQSSHATAKRSLFGKSVPDPGLASHGKKHIWSVKASLSQVRRDHARRRTKEASEWITDFCEKQKESKTDVLYFLLCENLKECSDSRYREVLASWSKETNDLSAEDCLAMRVTTKTSKSHYEAQYKKFRAKGISILKPPHALNELEKTFMPGNVRFRLEGGTDVIHHTPVKVGKSHAHYGEVSFEPLDLNQEDHPGLETPFPNMKGVAWPYPHALAKTLEELDAEITAGMETAGIDPDDDLCVLTTIKDGADGMGDISITKSVRERLLPDKAFRAAFAVIKCEVVKDGERVTVYEPDAPDSTFITRPLIEAIADENNRASASVLLDGMEQDRVMLQSKEMAVNVGAVWRRHKLKIFNSMIDEKLDRANGGLQGSGSRYICTLCHATTKDSAKTDLGSFCITRSFQETKTTAQYMQVNPDNLSSAELGEIAKGVKSHPILQSEPQQKLLDATHADINMGNFFKKLIICEIARVQTWDITKDVKPMFEAAEKLFNDHVTQTIGLVPKLMMPGNFARDVFNSKNTEHFLALIADEGRKRNLAEVLDAFRNLRKIYRAHHPDADDVCTYKEQAVAMGLRLLTDFPYAGWPNYLHKIIEHVQEGLEDPEGPRTIGGISGEGNEAANKLFRELRGHFSRQHDETQSLRDVLWFHWLYTSPKLKRIGHVETRKYQCSQCKELGHNSRSCPN</sequence>
<dbReference type="Pfam" id="PF26025">
    <property type="entry name" value="RAG1_pre-RNase_H"/>
    <property type="match status" value="1"/>
</dbReference>
<keyword evidence="6" id="KW-0808">Transferase</keyword>
<gene>
    <name evidence="20" type="primary">LOC110976285</name>
</gene>
<evidence type="ECO:0000256" key="8">
    <source>
        <dbReference type="ARBA" id="ARBA00022723"/>
    </source>
</evidence>
<keyword evidence="7" id="KW-0540">Nuclease</keyword>
<evidence type="ECO:0000259" key="18">
    <source>
        <dbReference type="SMART" id="SM00868"/>
    </source>
</evidence>
<evidence type="ECO:0000256" key="10">
    <source>
        <dbReference type="ARBA" id="ARBA00022786"/>
    </source>
</evidence>
<dbReference type="CTD" id="5896"/>
<feature type="domain" description="ZAD" evidence="18">
    <location>
        <begin position="17"/>
        <end position="89"/>
    </location>
</feature>
<evidence type="ECO:0000256" key="4">
    <source>
        <dbReference type="ARBA" id="ARBA00012483"/>
    </source>
</evidence>
<dbReference type="GO" id="GO:0005634">
    <property type="term" value="C:nucleus"/>
    <property type="evidence" value="ECO:0007669"/>
    <property type="project" value="UniProtKB-SubCell"/>
</dbReference>
<keyword evidence="12" id="KW-0156">Chromatin regulator</keyword>
<evidence type="ECO:0000256" key="1">
    <source>
        <dbReference type="ARBA" id="ARBA00000900"/>
    </source>
</evidence>
<evidence type="ECO:0000313" key="20">
    <source>
        <dbReference type="RefSeq" id="XP_022085106.1"/>
    </source>
</evidence>